<dbReference type="PANTHER" id="PTHR30273">
    <property type="entry name" value="PERIPLASMIC SIGNAL SENSOR AND SIGMA FACTOR ACTIVATOR FECR-RELATED"/>
    <property type="match status" value="1"/>
</dbReference>
<evidence type="ECO:0000259" key="2">
    <source>
        <dbReference type="Pfam" id="PF04773"/>
    </source>
</evidence>
<accession>A0A841HWQ0</accession>
<keyword evidence="1" id="KW-1133">Transmembrane helix</keyword>
<feature type="domain" description="FecR N-terminal" evidence="3">
    <location>
        <begin position="12"/>
        <end position="55"/>
    </location>
</feature>
<dbReference type="InterPro" id="IPR032623">
    <property type="entry name" value="FecR_N"/>
</dbReference>
<dbReference type="AlphaFoldDB" id="A0A841HWQ0"/>
<evidence type="ECO:0000313" key="5">
    <source>
        <dbReference type="Proteomes" id="UP000588068"/>
    </source>
</evidence>
<sequence>MEANERRRLATEEASRWWIKMDTRSADTLSAEDQRQFTEWLRESPLHVSAMLHVAHVHDALGRFKGWSEVATDGADENDNVVTLRDQSPREESAPRRRSAWLPAALAAGLCTFVVGGAWMWLGRGEVIVTDRAERREVMLSDGSVVRLEPESMVRASMSDDVRNITLVRGRALFHVSKDPNRPFIVAANNTAVRAIGTAFGVEHKKDEIIVTVAEGEVAVRPVAPKIPILPMTQQDESPSAAQPASAGVVSKSVSEVRLTAGKQVIVQSSGSAEPVREVDAERALAWSEGRLVFDGVPLRDVAEEFNRYNHVQLRIEGEDLGQRLVRGVFQASDPETLIAFIGAGAHVSVTYPDRQNIVVAAAP</sequence>
<dbReference type="Gene3D" id="2.60.120.1440">
    <property type="match status" value="1"/>
</dbReference>
<keyword evidence="1 4" id="KW-0812">Transmembrane</keyword>
<reference evidence="4 5" key="1">
    <citation type="submission" date="2020-08" db="EMBL/GenBank/DDBJ databases">
        <title>Genomic Encyclopedia of Type Strains, Phase IV (KMG-IV): sequencing the most valuable type-strain genomes for metagenomic binning, comparative biology and taxonomic classification.</title>
        <authorList>
            <person name="Goeker M."/>
        </authorList>
    </citation>
    <scope>NUCLEOTIDE SEQUENCE [LARGE SCALE GENOMIC DNA]</scope>
    <source>
        <strain evidence="4 5">DSM 26723</strain>
    </source>
</reference>
<evidence type="ECO:0000259" key="3">
    <source>
        <dbReference type="Pfam" id="PF16220"/>
    </source>
</evidence>
<dbReference type="Gene3D" id="3.55.50.30">
    <property type="match status" value="1"/>
</dbReference>
<dbReference type="Pfam" id="PF16220">
    <property type="entry name" value="DUF4880"/>
    <property type="match status" value="1"/>
</dbReference>
<proteinExistence type="predicted"/>
<dbReference type="PIRSF" id="PIRSF018266">
    <property type="entry name" value="FecR"/>
    <property type="match status" value="1"/>
</dbReference>
<dbReference type="Proteomes" id="UP000588068">
    <property type="component" value="Unassembled WGS sequence"/>
</dbReference>
<dbReference type="InterPro" id="IPR006860">
    <property type="entry name" value="FecR"/>
</dbReference>
<dbReference type="GO" id="GO:0016989">
    <property type="term" value="F:sigma factor antagonist activity"/>
    <property type="evidence" value="ECO:0007669"/>
    <property type="project" value="TreeGrafter"/>
</dbReference>
<gene>
    <name evidence="4" type="ORF">HNQ60_005260</name>
</gene>
<dbReference type="InterPro" id="IPR012373">
    <property type="entry name" value="Ferrdict_sens_TM"/>
</dbReference>
<name>A0A841HWQ0_9GAMM</name>
<dbReference type="PANTHER" id="PTHR30273:SF2">
    <property type="entry name" value="PROTEIN FECR"/>
    <property type="match status" value="1"/>
</dbReference>
<feature type="transmembrane region" description="Helical" evidence="1">
    <location>
        <begin position="100"/>
        <end position="122"/>
    </location>
</feature>
<keyword evidence="5" id="KW-1185">Reference proteome</keyword>
<keyword evidence="1" id="KW-0472">Membrane</keyword>
<dbReference type="Pfam" id="PF04773">
    <property type="entry name" value="FecR"/>
    <property type="match status" value="1"/>
</dbReference>
<feature type="domain" description="FecR protein" evidence="2">
    <location>
        <begin position="127"/>
        <end position="218"/>
    </location>
</feature>
<evidence type="ECO:0000313" key="4">
    <source>
        <dbReference type="EMBL" id="MBB6096338.1"/>
    </source>
</evidence>
<evidence type="ECO:0000256" key="1">
    <source>
        <dbReference type="SAM" id="Phobius"/>
    </source>
</evidence>
<protein>
    <submittedName>
        <fullName evidence="4">Transmembrane sensor</fullName>
    </submittedName>
</protein>
<dbReference type="EMBL" id="JACHHZ010000007">
    <property type="protein sequence ID" value="MBB6096338.1"/>
    <property type="molecule type" value="Genomic_DNA"/>
</dbReference>
<comment type="caution">
    <text evidence="4">The sequence shown here is derived from an EMBL/GenBank/DDBJ whole genome shotgun (WGS) entry which is preliminary data.</text>
</comment>
<organism evidence="4 5">
    <name type="scientific">Povalibacter uvarum</name>
    <dbReference type="NCBI Taxonomy" id="732238"/>
    <lineage>
        <taxon>Bacteria</taxon>
        <taxon>Pseudomonadati</taxon>
        <taxon>Pseudomonadota</taxon>
        <taxon>Gammaproteobacteria</taxon>
        <taxon>Steroidobacterales</taxon>
        <taxon>Steroidobacteraceae</taxon>
        <taxon>Povalibacter</taxon>
    </lineage>
</organism>
<dbReference type="RefSeq" id="WP_184335723.1">
    <property type="nucleotide sequence ID" value="NZ_JACHHZ010000007.1"/>
</dbReference>